<proteinExistence type="predicted"/>
<name>A0A9X1D1G9_9HYPH</name>
<dbReference type="CDD" id="cd01941">
    <property type="entry name" value="YeiC_kinase_like"/>
    <property type="match status" value="1"/>
</dbReference>
<keyword evidence="2 4" id="KW-0418">Kinase</keyword>
<comment type="caution">
    <text evidence="4">The sequence shown here is derived from an EMBL/GenBank/DDBJ whole genome shotgun (WGS) entry which is preliminary data.</text>
</comment>
<evidence type="ECO:0000313" key="5">
    <source>
        <dbReference type="Proteomes" id="UP001138921"/>
    </source>
</evidence>
<dbReference type="SUPFAM" id="SSF53613">
    <property type="entry name" value="Ribokinase-like"/>
    <property type="match status" value="1"/>
</dbReference>
<dbReference type="InterPro" id="IPR029056">
    <property type="entry name" value="Ribokinase-like"/>
</dbReference>
<dbReference type="Pfam" id="PF00294">
    <property type="entry name" value="PfkB"/>
    <property type="match status" value="1"/>
</dbReference>
<protein>
    <submittedName>
        <fullName evidence="4">Carbohydrate kinase family protein</fullName>
    </submittedName>
</protein>
<dbReference type="GO" id="GO:0016301">
    <property type="term" value="F:kinase activity"/>
    <property type="evidence" value="ECO:0007669"/>
    <property type="project" value="UniProtKB-KW"/>
</dbReference>
<evidence type="ECO:0000313" key="4">
    <source>
        <dbReference type="EMBL" id="MBT1154127.1"/>
    </source>
</evidence>
<dbReference type="RefSeq" id="WP_214385132.1">
    <property type="nucleotide sequence ID" value="NZ_JAFLWW010000001.1"/>
</dbReference>
<evidence type="ECO:0000256" key="2">
    <source>
        <dbReference type="ARBA" id="ARBA00022777"/>
    </source>
</evidence>
<dbReference type="AlphaFoldDB" id="A0A9X1D1G9"/>
<dbReference type="PANTHER" id="PTHR10584">
    <property type="entry name" value="SUGAR KINASE"/>
    <property type="match status" value="1"/>
</dbReference>
<feature type="domain" description="Carbohydrate kinase PfkB" evidence="3">
    <location>
        <begin position="30"/>
        <end position="291"/>
    </location>
</feature>
<evidence type="ECO:0000256" key="1">
    <source>
        <dbReference type="ARBA" id="ARBA00022679"/>
    </source>
</evidence>
<dbReference type="InterPro" id="IPR011611">
    <property type="entry name" value="PfkB_dom"/>
</dbReference>
<accession>A0A9X1D1G9</accession>
<dbReference type="Proteomes" id="UP001138921">
    <property type="component" value="Unassembled WGS sequence"/>
</dbReference>
<reference evidence="4" key="2">
    <citation type="submission" date="2021-03" db="EMBL/GenBank/DDBJ databases">
        <authorList>
            <person name="Artuso I."/>
            <person name="Turrini P."/>
            <person name="Pirolo M."/>
            <person name="Lugli G.A."/>
            <person name="Ventura M."/>
            <person name="Visca P."/>
        </authorList>
    </citation>
    <scope>NUCLEOTIDE SEQUENCE</scope>
    <source>
        <strain evidence="4">LMG 26462</strain>
    </source>
</reference>
<evidence type="ECO:0000259" key="3">
    <source>
        <dbReference type="Pfam" id="PF00294"/>
    </source>
</evidence>
<keyword evidence="1" id="KW-0808">Transferase</keyword>
<dbReference type="Gene3D" id="3.40.1190.20">
    <property type="match status" value="1"/>
</dbReference>
<organism evidence="4 5">
    <name type="scientific">Aminobacter anthyllidis</name>
    <dbReference type="NCBI Taxonomy" id="1035067"/>
    <lineage>
        <taxon>Bacteria</taxon>
        <taxon>Pseudomonadati</taxon>
        <taxon>Pseudomonadota</taxon>
        <taxon>Alphaproteobacteria</taxon>
        <taxon>Hyphomicrobiales</taxon>
        <taxon>Phyllobacteriaceae</taxon>
        <taxon>Aminobacter</taxon>
    </lineage>
</organism>
<gene>
    <name evidence="4" type="ORF">J1C56_00825</name>
</gene>
<reference evidence="4" key="1">
    <citation type="journal article" date="2021" name="Microorganisms">
        <title>Phylogenomic Reconstruction and Metabolic Potential of the Genus Aminobacter.</title>
        <authorList>
            <person name="Artuso I."/>
            <person name="Turrini P."/>
            <person name="Pirolo M."/>
            <person name="Lugli G.A."/>
            <person name="Ventura M."/>
            <person name="Visca P."/>
        </authorList>
    </citation>
    <scope>NUCLEOTIDE SEQUENCE</scope>
    <source>
        <strain evidence="4">LMG 26462</strain>
    </source>
</reference>
<keyword evidence="5" id="KW-1185">Reference proteome</keyword>
<dbReference type="PANTHER" id="PTHR10584:SF166">
    <property type="entry name" value="RIBOKINASE"/>
    <property type="match status" value="1"/>
</dbReference>
<sequence>MKSPRILAVGGAHVDRRGRMTAPFVPGASIPGAMSEEVGGGAFNALRGAVRRGAVGSLMSVRGGDAAGEAVAAEIAANGIADLSAVFLDRATPSYTALLDRDGDVVAALADMGLYELAFPKQMRRAKLREAIGTVDAVLCDANLPETALWRLAEVAQPVPLFAIAISPAKAVRLTPVLDKLSCLFMNRREAAVLAGIDVDADARELARGLRAVGLRRGVVTAGGSAVFAYDCDSLSIIAPPAPRRVVDVTGAGDALAGATTVALLRGLPLDAALRQGIAAAVLAIESASAVPELDQTAFDAALALVPHASEMA</sequence>
<dbReference type="EMBL" id="JAFLWW010000001">
    <property type="protein sequence ID" value="MBT1154127.1"/>
    <property type="molecule type" value="Genomic_DNA"/>
</dbReference>